<protein>
    <submittedName>
        <fullName evidence="6">Metallophosphoesterase</fullName>
    </submittedName>
</protein>
<evidence type="ECO:0000313" key="7">
    <source>
        <dbReference type="Proteomes" id="UP000292886"/>
    </source>
</evidence>
<reference evidence="7" key="1">
    <citation type="submission" date="2019-03" db="EMBL/GenBank/DDBJ databases">
        <title>Weissella sp. 26KH-42 Genome sequencing.</title>
        <authorList>
            <person name="Heo J."/>
            <person name="Kim S.-J."/>
            <person name="Kim J.-S."/>
            <person name="Hong S.-B."/>
            <person name="Kwon S.-W."/>
        </authorList>
    </citation>
    <scope>NUCLEOTIDE SEQUENCE [LARGE SCALE GENOMIC DNA]</scope>
    <source>
        <strain evidence="7">26KH-42</strain>
    </source>
</reference>
<evidence type="ECO:0000256" key="4">
    <source>
        <dbReference type="ARBA" id="ARBA00025742"/>
    </source>
</evidence>
<dbReference type="RefSeq" id="WP_133363989.1">
    <property type="nucleotide sequence ID" value="NZ_CP037940.1"/>
</dbReference>
<evidence type="ECO:0000259" key="5">
    <source>
        <dbReference type="Pfam" id="PF00149"/>
    </source>
</evidence>
<dbReference type="Proteomes" id="UP000292886">
    <property type="component" value="Chromosome"/>
</dbReference>
<organism evidence="6 7">
    <name type="scientific">Periweissella cryptocerci</name>
    <dbReference type="NCBI Taxonomy" id="2506420"/>
    <lineage>
        <taxon>Bacteria</taxon>
        <taxon>Bacillati</taxon>
        <taxon>Bacillota</taxon>
        <taxon>Bacilli</taxon>
        <taxon>Lactobacillales</taxon>
        <taxon>Lactobacillaceae</taxon>
        <taxon>Periweissella</taxon>
    </lineage>
</organism>
<dbReference type="InterPro" id="IPR004843">
    <property type="entry name" value="Calcineurin-like_PHP"/>
</dbReference>
<evidence type="ECO:0000313" key="6">
    <source>
        <dbReference type="EMBL" id="QBO36912.1"/>
    </source>
</evidence>
<dbReference type="EMBL" id="CP037940">
    <property type="protein sequence ID" value="QBO36912.1"/>
    <property type="molecule type" value="Genomic_DNA"/>
</dbReference>
<evidence type="ECO:0000256" key="2">
    <source>
        <dbReference type="ARBA" id="ARBA00022801"/>
    </source>
</evidence>
<proteinExistence type="inferred from homology"/>
<keyword evidence="2" id="KW-0378">Hydrolase</keyword>
<feature type="domain" description="Calcineurin-like phosphoesterase" evidence="5">
    <location>
        <begin position="48"/>
        <end position="291"/>
    </location>
</feature>
<name>A0A4P6YVR4_9LACO</name>
<dbReference type="Gene3D" id="3.60.21.10">
    <property type="match status" value="1"/>
</dbReference>
<keyword evidence="3" id="KW-0408">Iron</keyword>
<keyword evidence="1" id="KW-0479">Metal-binding</keyword>
<accession>A0A4P6YVR4</accession>
<keyword evidence="7" id="KW-1185">Reference proteome</keyword>
<dbReference type="PIRSF" id="PIRSF034890">
    <property type="entry name" value="Pesteras_lmo2642"/>
    <property type="match status" value="1"/>
</dbReference>
<evidence type="ECO:0000256" key="1">
    <source>
        <dbReference type="ARBA" id="ARBA00022723"/>
    </source>
</evidence>
<gene>
    <name evidence="6" type="ORF">EQG49_10885</name>
</gene>
<dbReference type="InterPro" id="IPR029052">
    <property type="entry name" value="Metallo-depent_PP-like"/>
</dbReference>
<comment type="similarity">
    <text evidence="4">Belongs to the cyclic nucleotide phosphodiesterase class-III family.</text>
</comment>
<dbReference type="InterPro" id="IPR050884">
    <property type="entry name" value="CNP_phosphodiesterase-III"/>
</dbReference>
<dbReference type="PANTHER" id="PTHR42988">
    <property type="entry name" value="PHOSPHOHYDROLASE"/>
    <property type="match status" value="1"/>
</dbReference>
<dbReference type="KEGG" id="wei:EQG49_10885"/>
<dbReference type="OrthoDB" id="2036332at2"/>
<dbReference type="AlphaFoldDB" id="A0A4P6YVR4"/>
<dbReference type="Pfam" id="PF00149">
    <property type="entry name" value="Metallophos"/>
    <property type="match status" value="1"/>
</dbReference>
<sequence>MSIISIMKKLLVPIIGIILLVLAGIGATLYHQHTSYLNTAPIHANQNIKIAVLSDTHVLAEQLHDNGTAWKTFENTSAGMDINYNTQILQATITQLLQTKPAIVIIAGDLTSNGEARNAQYLANQLTRLRKAGIKTYVIPGNHDINNPQARSFKGAKTNLTDQMSPADFQTIFQNDGYTQASTKDAASLSYLVKPAKKLWFLMLDSNIYDHNQALQKSADDGYFKPATGRYITASLKAAKKAGATIIPVLHHSALVHGNLAGHFAVNNYQTFDKVLREYGVHLTISGHMHAQSITTQAGLTDITQGALPVSPHYYGELTYDYHNHQLAYHAKPIDLLTTWTAKYGSSKAKQMLATDHAALYQSGRRFAERMLTTSPATAKLSPQKQATYADAFAQINVATFAGTTSKSKKDLTLLRTIPDAELRQILRVSLSSQDNLNWSSTGMTP</sequence>
<evidence type="ECO:0000256" key="3">
    <source>
        <dbReference type="ARBA" id="ARBA00023004"/>
    </source>
</evidence>
<dbReference type="GO" id="GO:0016787">
    <property type="term" value="F:hydrolase activity"/>
    <property type="evidence" value="ECO:0007669"/>
    <property type="project" value="UniProtKB-KW"/>
</dbReference>
<dbReference type="InterPro" id="IPR012365">
    <property type="entry name" value="Pesteras_lmo2642"/>
</dbReference>
<dbReference type="PANTHER" id="PTHR42988:SF2">
    <property type="entry name" value="CYCLIC NUCLEOTIDE PHOSPHODIESTERASE CBUA0032-RELATED"/>
    <property type="match status" value="1"/>
</dbReference>
<dbReference type="SUPFAM" id="SSF56300">
    <property type="entry name" value="Metallo-dependent phosphatases"/>
    <property type="match status" value="1"/>
</dbReference>
<dbReference type="GO" id="GO:0046872">
    <property type="term" value="F:metal ion binding"/>
    <property type="evidence" value="ECO:0007669"/>
    <property type="project" value="UniProtKB-KW"/>
</dbReference>